<dbReference type="RefSeq" id="WP_092446560.1">
    <property type="nucleotide sequence ID" value="NZ_LT629774.1"/>
</dbReference>
<protein>
    <submittedName>
        <fullName evidence="7">Protein SCO1/2</fullName>
    </submittedName>
</protein>
<dbReference type="GO" id="GO:0046872">
    <property type="term" value="F:metal ion binding"/>
    <property type="evidence" value="ECO:0007669"/>
    <property type="project" value="UniProtKB-KW"/>
</dbReference>
<feature type="transmembrane region" description="Helical" evidence="5">
    <location>
        <begin position="7"/>
        <end position="28"/>
    </location>
</feature>
<gene>
    <name evidence="7" type="ORF">SAMN04489797_1989</name>
</gene>
<organism evidence="7 8">
    <name type="scientific">Winogradskyella sediminis</name>
    <dbReference type="NCBI Taxonomy" id="1382466"/>
    <lineage>
        <taxon>Bacteria</taxon>
        <taxon>Pseudomonadati</taxon>
        <taxon>Bacteroidota</taxon>
        <taxon>Flavobacteriia</taxon>
        <taxon>Flavobacteriales</taxon>
        <taxon>Flavobacteriaceae</taxon>
        <taxon>Winogradskyella</taxon>
    </lineage>
</organism>
<feature type="domain" description="Thioredoxin" evidence="6">
    <location>
        <begin position="69"/>
        <end position="238"/>
    </location>
</feature>
<dbReference type="InterPro" id="IPR003782">
    <property type="entry name" value="SCO1/SenC"/>
</dbReference>
<sequence length="255" mass="28558">MSKKTNYSYVGITFIILVFGIIFIPKIIDRVSEGDIIRDESRSKDVSTSDLKTKTAKKNKSDLAYLEINGAPKKVPAFSFTNQNGETITNDDYIGKVYVVEFFFTTCPTICPIMSRNLVAVQNQFNGLKDFGIASFTISPEIDTPEVLKAYAEKYNVTNPNWHFLTGNETEINKLANEGFNLYTAKDPNVEGGFEHSGNFALIDKEGYIRSRTDDFGNPKIFYNGLISEEAGVDEDGIPQEITILKEDIAKLLKE</sequence>
<accession>A0A1H1TN98</accession>
<dbReference type="InterPro" id="IPR013766">
    <property type="entry name" value="Thioredoxin_domain"/>
</dbReference>
<name>A0A1H1TN98_9FLAO</name>
<dbReference type="CDD" id="cd02968">
    <property type="entry name" value="SCO"/>
    <property type="match status" value="1"/>
</dbReference>
<dbReference type="Gene3D" id="3.40.30.10">
    <property type="entry name" value="Glutaredoxin"/>
    <property type="match status" value="1"/>
</dbReference>
<dbReference type="PANTHER" id="PTHR12151:SF25">
    <property type="entry name" value="LINALOOL DEHYDRATASE_ISOMERASE DOMAIN-CONTAINING PROTEIN"/>
    <property type="match status" value="1"/>
</dbReference>
<evidence type="ECO:0000313" key="8">
    <source>
        <dbReference type="Proteomes" id="UP000198963"/>
    </source>
</evidence>
<keyword evidence="5" id="KW-0472">Membrane</keyword>
<proteinExistence type="inferred from homology"/>
<keyword evidence="4" id="KW-1015">Disulfide bond</keyword>
<dbReference type="Pfam" id="PF02630">
    <property type="entry name" value="SCO1-SenC"/>
    <property type="match status" value="1"/>
</dbReference>
<reference evidence="7 8" key="1">
    <citation type="submission" date="2016-10" db="EMBL/GenBank/DDBJ databases">
        <authorList>
            <person name="Varghese N."/>
            <person name="Submissions S."/>
        </authorList>
    </citation>
    <scope>NUCLEOTIDE SEQUENCE [LARGE SCALE GENOMIC DNA]</scope>
    <source>
        <strain evidence="7 8">RHA_55</strain>
    </source>
</reference>
<dbReference type="STRING" id="1249933.SAMN04489797_1989"/>
<dbReference type="AlphaFoldDB" id="A0A1H1TN98"/>
<evidence type="ECO:0000256" key="1">
    <source>
        <dbReference type="ARBA" id="ARBA00010996"/>
    </source>
</evidence>
<keyword evidence="8" id="KW-1185">Reference proteome</keyword>
<dbReference type="PROSITE" id="PS51352">
    <property type="entry name" value="THIOREDOXIN_2"/>
    <property type="match status" value="1"/>
</dbReference>
<comment type="similarity">
    <text evidence="1">Belongs to the SCO1/2 family.</text>
</comment>
<dbReference type="Proteomes" id="UP000198963">
    <property type="component" value="Chromosome I"/>
</dbReference>
<evidence type="ECO:0000259" key="6">
    <source>
        <dbReference type="PROSITE" id="PS51352"/>
    </source>
</evidence>
<feature type="binding site" evidence="3">
    <location>
        <position position="107"/>
    </location>
    <ligand>
        <name>Cu cation</name>
        <dbReference type="ChEBI" id="CHEBI:23378"/>
    </ligand>
</feature>
<keyword evidence="5" id="KW-0812">Transmembrane</keyword>
<dbReference type="EMBL" id="LT629774">
    <property type="protein sequence ID" value="SDS61426.1"/>
    <property type="molecule type" value="Genomic_DNA"/>
</dbReference>
<dbReference type="PANTHER" id="PTHR12151">
    <property type="entry name" value="ELECTRON TRANSPORT PROTIN SCO1/SENC FAMILY MEMBER"/>
    <property type="match status" value="1"/>
</dbReference>
<feature type="binding site" evidence="3">
    <location>
        <position position="196"/>
    </location>
    <ligand>
        <name>Cu cation</name>
        <dbReference type="ChEBI" id="CHEBI:23378"/>
    </ligand>
</feature>
<dbReference type="SUPFAM" id="SSF52833">
    <property type="entry name" value="Thioredoxin-like"/>
    <property type="match status" value="1"/>
</dbReference>
<feature type="binding site" evidence="3">
    <location>
        <position position="111"/>
    </location>
    <ligand>
        <name>Cu cation</name>
        <dbReference type="ChEBI" id="CHEBI:23378"/>
    </ligand>
</feature>
<keyword evidence="2 3" id="KW-0186">Copper</keyword>
<evidence type="ECO:0000256" key="4">
    <source>
        <dbReference type="PIRSR" id="PIRSR603782-2"/>
    </source>
</evidence>
<evidence type="ECO:0000313" key="7">
    <source>
        <dbReference type="EMBL" id="SDS61426.1"/>
    </source>
</evidence>
<keyword evidence="3" id="KW-0479">Metal-binding</keyword>
<dbReference type="InterPro" id="IPR036249">
    <property type="entry name" value="Thioredoxin-like_sf"/>
</dbReference>
<evidence type="ECO:0000256" key="5">
    <source>
        <dbReference type="SAM" id="Phobius"/>
    </source>
</evidence>
<evidence type="ECO:0000256" key="2">
    <source>
        <dbReference type="ARBA" id="ARBA00023008"/>
    </source>
</evidence>
<evidence type="ECO:0000256" key="3">
    <source>
        <dbReference type="PIRSR" id="PIRSR603782-1"/>
    </source>
</evidence>
<feature type="disulfide bond" description="Redox-active" evidence="4">
    <location>
        <begin position="107"/>
        <end position="111"/>
    </location>
</feature>
<keyword evidence="5" id="KW-1133">Transmembrane helix</keyword>